<dbReference type="SUPFAM" id="SSF48498">
    <property type="entry name" value="Tetracyclin repressor-like, C-terminal domain"/>
    <property type="match status" value="1"/>
</dbReference>
<name>A0A934NPU8_9NOCA</name>
<dbReference type="EMBL" id="JAEMNV010000003">
    <property type="protein sequence ID" value="MBJ8339139.1"/>
    <property type="molecule type" value="Genomic_DNA"/>
</dbReference>
<evidence type="ECO:0000256" key="2">
    <source>
        <dbReference type="ARBA" id="ARBA00023125"/>
    </source>
</evidence>
<protein>
    <submittedName>
        <fullName evidence="6">TetR/AcrR family transcriptional regulator</fullName>
    </submittedName>
</protein>
<dbReference type="RefSeq" id="WP_199703853.1">
    <property type="nucleotide sequence ID" value="NZ_JAEMNV010000003.1"/>
</dbReference>
<dbReference type="InterPro" id="IPR011075">
    <property type="entry name" value="TetR_C"/>
</dbReference>
<dbReference type="SUPFAM" id="SSF46689">
    <property type="entry name" value="Homeodomain-like"/>
    <property type="match status" value="1"/>
</dbReference>
<keyword evidence="2 4" id="KW-0238">DNA-binding</keyword>
<evidence type="ECO:0000313" key="6">
    <source>
        <dbReference type="EMBL" id="MBJ8339139.1"/>
    </source>
</evidence>
<dbReference type="InterPro" id="IPR001647">
    <property type="entry name" value="HTH_TetR"/>
</dbReference>
<comment type="caution">
    <text evidence="6">The sequence shown here is derived from an EMBL/GenBank/DDBJ whole genome shotgun (WGS) entry which is preliminary data.</text>
</comment>
<dbReference type="PROSITE" id="PS50977">
    <property type="entry name" value="HTH_TETR_2"/>
    <property type="match status" value="1"/>
</dbReference>
<proteinExistence type="predicted"/>
<evidence type="ECO:0000256" key="1">
    <source>
        <dbReference type="ARBA" id="ARBA00023015"/>
    </source>
</evidence>
<dbReference type="PANTHER" id="PTHR30055">
    <property type="entry name" value="HTH-TYPE TRANSCRIPTIONAL REGULATOR RUTR"/>
    <property type="match status" value="1"/>
</dbReference>
<evidence type="ECO:0000313" key="7">
    <source>
        <dbReference type="Proteomes" id="UP000655868"/>
    </source>
</evidence>
<dbReference type="PRINTS" id="PR00455">
    <property type="entry name" value="HTHTETR"/>
</dbReference>
<dbReference type="Gene3D" id="1.10.357.10">
    <property type="entry name" value="Tetracycline Repressor, domain 2"/>
    <property type="match status" value="1"/>
</dbReference>
<dbReference type="GO" id="GO:0003700">
    <property type="term" value="F:DNA-binding transcription factor activity"/>
    <property type="evidence" value="ECO:0007669"/>
    <property type="project" value="TreeGrafter"/>
</dbReference>
<evidence type="ECO:0000256" key="3">
    <source>
        <dbReference type="ARBA" id="ARBA00023163"/>
    </source>
</evidence>
<accession>A0A934NPU8</accession>
<keyword evidence="1" id="KW-0805">Transcription regulation</keyword>
<dbReference type="InterPro" id="IPR036271">
    <property type="entry name" value="Tet_transcr_reg_TetR-rel_C_sf"/>
</dbReference>
<keyword evidence="7" id="KW-1185">Reference proteome</keyword>
<dbReference type="Pfam" id="PF00440">
    <property type="entry name" value="TetR_N"/>
    <property type="match status" value="1"/>
</dbReference>
<dbReference type="AlphaFoldDB" id="A0A934NPU8"/>
<dbReference type="PANTHER" id="PTHR30055:SF230">
    <property type="entry name" value="TRANSCRIPTIONAL REGULATORY PROTEIN (PROBABLY TETR-FAMILY)-RELATED"/>
    <property type="match status" value="1"/>
</dbReference>
<feature type="DNA-binding region" description="H-T-H motif" evidence="4">
    <location>
        <begin position="31"/>
        <end position="50"/>
    </location>
</feature>
<sequence>MATETRSARSRSHILRTAVEMCAEHGFTFVTMDRVAAEAGVGKPTLYRWWPSKAHLMLDALLEEVSGRYFLIPDTGDIREDLRSWLRGFVALFVDPLLRALCVGVASAQLVDADLREQMMMGIHAPAREHNQARIRGAQAAGQLPDTDPQLIEDCLIGPLWYRVLISGMPVTDEVADEIVHRQLG</sequence>
<reference evidence="6" key="1">
    <citation type="submission" date="2020-12" db="EMBL/GenBank/DDBJ databases">
        <title>Antrihabitans popcorni sp. nov. and Antrihabitans auranticaus sp. nov., isolated from a larva cave.</title>
        <authorList>
            <person name="Lee S.D."/>
            <person name="Kim I.S."/>
        </authorList>
    </citation>
    <scope>NUCLEOTIDE SEQUENCE</scope>
    <source>
        <strain evidence="6">YC3-6</strain>
    </source>
</reference>
<dbReference type="InterPro" id="IPR009057">
    <property type="entry name" value="Homeodomain-like_sf"/>
</dbReference>
<dbReference type="Pfam" id="PF16859">
    <property type="entry name" value="TetR_C_11"/>
    <property type="match status" value="1"/>
</dbReference>
<gene>
    <name evidence="6" type="ORF">JGU71_09595</name>
</gene>
<dbReference type="Gene3D" id="1.10.10.60">
    <property type="entry name" value="Homeodomain-like"/>
    <property type="match status" value="1"/>
</dbReference>
<dbReference type="InterPro" id="IPR050109">
    <property type="entry name" value="HTH-type_TetR-like_transc_reg"/>
</dbReference>
<dbReference type="Proteomes" id="UP000655868">
    <property type="component" value="Unassembled WGS sequence"/>
</dbReference>
<organism evidence="6 7">
    <name type="scientific">Antrihabitans stalagmiti</name>
    <dbReference type="NCBI Taxonomy" id="2799499"/>
    <lineage>
        <taxon>Bacteria</taxon>
        <taxon>Bacillati</taxon>
        <taxon>Actinomycetota</taxon>
        <taxon>Actinomycetes</taxon>
        <taxon>Mycobacteriales</taxon>
        <taxon>Nocardiaceae</taxon>
        <taxon>Antrihabitans</taxon>
    </lineage>
</organism>
<feature type="domain" description="HTH tetR-type" evidence="5">
    <location>
        <begin position="8"/>
        <end position="68"/>
    </location>
</feature>
<evidence type="ECO:0000256" key="4">
    <source>
        <dbReference type="PROSITE-ProRule" id="PRU00335"/>
    </source>
</evidence>
<dbReference type="GO" id="GO:0000976">
    <property type="term" value="F:transcription cis-regulatory region binding"/>
    <property type="evidence" value="ECO:0007669"/>
    <property type="project" value="TreeGrafter"/>
</dbReference>
<keyword evidence="3" id="KW-0804">Transcription</keyword>
<evidence type="ECO:0000259" key="5">
    <source>
        <dbReference type="PROSITE" id="PS50977"/>
    </source>
</evidence>